<dbReference type="AlphaFoldDB" id="A0A3M6T8S1"/>
<gene>
    <name evidence="2" type="ORF">pdam_00024992</name>
</gene>
<evidence type="ECO:0000256" key="1">
    <source>
        <dbReference type="SAM" id="MobiDB-lite"/>
    </source>
</evidence>
<dbReference type="EMBL" id="RCHS01004074">
    <property type="protein sequence ID" value="RMX37810.1"/>
    <property type="molecule type" value="Genomic_DNA"/>
</dbReference>
<organism evidence="2 3">
    <name type="scientific">Pocillopora damicornis</name>
    <name type="common">Cauliflower coral</name>
    <name type="synonym">Millepora damicornis</name>
    <dbReference type="NCBI Taxonomy" id="46731"/>
    <lineage>
        <taxon>Eukaryota</taxon>
        <taxon>Metazoa</taxon>
        <taxon>Cnidaria</taxon>
        <taxon>Anthozoa</taxon>
        <taxon>Hexacorallia</taxon>
        <taxon>Scleractinia</taxon>
        <taxon>Astrocoeniina</taxon>
        <taxon>Pocilloporidae</taxon>
        <taxon>Pocillopora</taxon>
    </lineage>
</organism>
<evidence type="ECO:0000313" key="2">
    <source>
        <dbReference type="EMBL" id="RMX37810.1"/>
    </source>
</evidence>
<feature type="non-terminal residue" evidence="2">
    <location>
        <position position="88"/>
    </location>
</feature>
<dbReference type="Proteomes" id="UP000275408">
    <property type="component" value="Unassembled WGS sequence"/>
</dbReference>
<protein>
    <submittedName>
        <fullName evidence="2">Uncharacterized protein</fullName>
    </submittedName>
</protein>
<feature type="region of interest" description="Disordered" evidence="1">
    <location>
        <begin position="1"/>
        <end position="41"/>
    </location>
</feature>
<keyword evidence="3" id="KW-1185">Reference proteome</keyword>
<proteinExistence type="predicted"/>
<name>A0A3M6T8S1_POCDA</name>
<evidence type="ECO:0000313" key="3">
    <source>
        <dbReference type="Proteomes" id="UP000275408"/>
    </source>
</evidence>
<reference evidence="2 3" key="1">
    <citation type="journal article" date="2018" name="Sci. Rep.">
        <title>Comparative analysis of the Pocillopora damicornis genome highlights role of immune system in coral evolution.</title>
        <authorList>
            <person name="Cunning R."/>
            <person name="Bay R.A."/>
            <person name="Gillette P."/>
            <person name="Baker A.C."/>
            <person name="Traylor-Knowles N."/>
        </authorList>
    </citation>
    <scope>NUCLEOTIDE SEQUENCE [LARGE SCALE GENOMIC DNA]</scope>
    <source>
        <strain evidence="2">RSMAS</strain>
        <tissue evidence="2">Whole animal</tissue>
    </source>
</reference>
<sequence length="88" mass="10016">MPATPTLPNWREKEKSNRVLEANVQPPTIQPDPLPKKEGEKAKRCPFHDLNGHILKECLAFHAKSLDEGTEWLDFATVACRRNTRPVT</sequence>
<comment type="caution">
    <text evidence="2">The sequence shown here is derived from an EMBL/GenBank/DDBJ whole genome shotgun (WGS) entry which is preliminary data.</text>
</comment>
<accession>A0A3M6T8S1</accession>